<comment type="similarity">
    <text evidence="7">Belongs to the binding-protein-dependent transport system permease family.</text>
</comment>
<dbReference type="InterPro" id="IPR035906">
    <property type="entry name" value="MetI-like_sf"/>
</dbReference>
<feature type="transmembrane region" description="Helical" evidence="7">
    <location>
        <begin position="265"/>
        <end position="287"/>
    </location>
</feature>
<evidence type="ECO:0000259" key="8">
    <source>
        <dbReference type="PROSITE" id="PS50928"/>
    </source>
</evidence>
<dbReference type="SUPFAM" id="SSF160964">
    <property type="entry name" value="MalF N-terminal region-like"/>
    <property type="match status" value="1"/>
</dbReference>
<feature type="transmembrane region" description="Helical" evidence="7">
    <location>
        <begin position="109"/>
        <end position="130"/>
    </location>
</feature>
<evidence type="ECO:0000256" key="7">
    <source>
        <dbReference type="RuleBase" id="RU363032"/>
    </source>
</evidence>
<evidence type="ECO:0000313" key="9">
    <source>
        <dbReference type="EMBL" id="MFC7748528.1"/>
    </source>
</evidence>
<dbReference type="PROSITE" id="PS50928">
    <property type="entry name" value="ABC_TM1"/>
    <property type="match status" value="1"/>
</dbReference>
<evidence type="ECO:0000256" key="3">
    <source>
        <dbReference type="ARBA" id="ARBA00022475"/>
    </source>
</evidence>
<feature type="transmembrane region" description="Helical" evidence="7">
    <location>
        <begin position="159"/>
        <end position="182"/>
    </location>
</feature>
<dbReference type="Proteomes" id="UP001596528">
    <property type="component" value="Unassembled WGS sequence"/>
</dbReference>
<keyword evidence="4 7" id="KW-0812">Transmembrane</keyword>
<dbReference type="EMBL" id="JBHTGQ010000002">
    <property type="protein sequence ID" value="MFC7748528.1"/>
    <property type="molecule type" value="Genomic_DNA"/>
</dbReference>
<evidence type="ECO:0000256" key="6">
    <source>
        <dbReference type="ARBA" id="ARBA00023136"/>
    </source>
</evidence>
<keyword evidence="3" id="KW-1003">Cell membrane</keyword>
<keyword evidence="2 7" id="KW-0813">Transport</keyword>
<dbReference type="InterPro" id="IPR051393">
    <property type="entry name" value="ABC_transporter_permease"/>
</dbReference>
<proteinExistence type="inferred from homology"/>
<dbReference type="InterPro" id="IPR000515">
    <property type="entry name" value="MetI-like"/>
</dbReference>
<evidence type="ECO:0000313" key="10">
    <source>
        <dbReference type="Proteomes" id="UP001596528"/>
    </source>
</evidence>
<dbReference type="Gene3D" id="1.10.3720.10">
    <property type="entry name" value="MetI-like"/>
    <property type="match status" value="1"/>
</dbReference>
<evidence type="ECO:0000256" key="4">
    <source>
        <dbReference type="ARBA" id="ARBA00022692"/>
    </source>
</evidence>
<sequence>MKLKNWKESDNIVGYVFTSPFILGFLIFTLYPILSSLYYSFTDYNLFDKPNFIGFDNFEKIFTGDPKIMKSFQVTFTYVFGSVPMRLAFALIVAMLLNKAISGIGLYRSAYYLPSLIGGSVAVSIMWSQIFGDKGLLNGFLGLIGIETSTNWIGNPGTALWTLVALSAWQFGSSMLIFLAGLKNIPISYYEAASVDGANAFHRFFKITLPLLSPVILFNLIMQTISAFMTFTPAYIISRGEGGPLDNTLLYSLYLYRQAFQFYDMGYASAMAWVMLIIIGLITLLIFQSSKLWVHYESKGER</sequence>
<reference evidence="10" key="1">
    <citation type="journal article" date="2019" name="Int. J. Syst. Evol. Microbiol.">
        <title>The Global Catalogue of Microorganisms (GCM) 10K type strain sequencing project: providing services to taxonomists for standard genome sequencing and annotation.</title>
        <authorList>
            <consortium name="The Broad Institute Genomics Platform"/>
            <consortium name="The Broad Institute Genome Sequencing Center for Infectious Disease"/>
            <person name="Wu L."/>
            <person name="Ma J."/>
        </authorList>
    </citation>
    <scope>NUCLEOTIDE SEQUENCE [LARGE SCALE GENOMIC DNA]</scope>
    <source>
        <strain evidence="10">JCM 18657</strain>
    </source>
</reference>
<evidence type="ECO:0000256" key="5">
    <source>
        <dbReference type="ARBA" id="ARBA00022989"/>
    </source>
</evidence>
<keyword evidence="6 7" id="KW-0472">Membrane</keyword>
<evidence type="ECO:0000256" key="1">
    <source>
        <dbReference type="ARBA" id="ARBA00004651"/>
    </source>
</evidence>
<comment type="subcellular location">
    <subcellularLocation>
        <location evidence="1 7">Cell membrane</location>
        <topology evidence="1 7">Multi-pass membrane protein</topology>
    </subcellularLocation>
</comment>
<name>A0ABW2V2M4_9BACL</name>
<feature type="transmembrane region" description="Helical" evidence="7">
    <location>
        <begin position="211"/>
        <end position="237"/>
    </location>
</feature>
<dbReference type="Pfam" id="PF00528">
    <property type="entry name" value="BPD_transp_1"/>
    <property type="match status" value="1"/>
</dbReference>
<protein>
    <submittedName>
        <fullName evidence="9">Carbohydrate ABC transporter permease</fullName>
    </submittedName>
</protein>
<feature type="transmembrane region" description="Helical" evidence="7">
    <location>
        <begin position="76"/>
        <end position="97"/>
    </location>
</feature>
<dbReference type="PANTHER" id="PTHR30193:SF1">
    <property type="entry name" value="ABC TRANSPORTER PERMEASE PROTEIN YESP-RELATED"/>
    <property type="match status" value="1"/>
</dbReference>
<keyword evidence="5 7" id="KW-1133">Transmembrane helix</keyword>
<feature type="transmembrane region" description="Helical" evidence="7">
    <location>
        <begin position="12"/>
        <end position="34"/>
    </location>
</feature>
<comment type="caution">
    <text evidence="9">The sequence shown here is derived from an EMBL/GenBank/DDBJ whole genome shotgun (WGS) entry which is preliminary data.</text>
</comment>
<feature type="domain" description="ABC transmembrane type-1" evidence="8">
    <location>
        <begin position="72"/>
        <end position="286"/>
    </location>
</feature>
<accession>A0ABW2V2M4</accession>
<organism evidence="9 10">
    <name type="scientific">Paenibacillus thermoaerophilus</name>
    <dbReference type="NCBI Taxonomy" id="1215385"/>
    <lineage>
        <taxon>Bacteria</taxon>
        <taxon>Bacillati</taxon>
        <taxon>Bacillota</taxon>
        <taxon>Bacilli</taxon>
        <taxon>Bacillales</taxon>
        <taxon>Paenibacillaceae</taxon>
        <taxon>Paenibacillus</taxon>
    </lineage>
</organism>
<dbReference type="CDD" id="cd06261">
    <property type="entry name" value="TM_PBP2"/>
    <property type="match status" value="1"/>
</dbReference>
<dbReference type="PANTHER" id="PTHR30193">
    <property type="entry name" value="ABC TRANSPORTER PERMEASE PROTEIN"/>
    <property type="match status" value="1"/>
</dbReference>
<evidence type="ECO:0000256" key="2">
    <source>
        <dbReference type="ARBA" id="ARBA00022448"/>
    </source>
</evidence>
<gene>
    <name evidence="9" type="ORF">ACFQWB_01035</name>
</gene>
<dbReference type="RefSeq" id="WP_138787591.1">
    <property type="nucleotide sequence ID" value="NZ_JBHTGQ010000002.1"/>
</dbReference>
<keyword evidence="10" id="KW-1185">Reference proteome</keyword>
<dbReference type="SUPFAM" id="SSF161098">
    <property type="entry name" value="MetI-like"/>
    <property type="match status" value="1"/>
</dbReference>